<dbReference type="AlphaFoldDB" id="A0A256GNS6"/>
<accession>A0A256GNS6</accession>
<dbReference type="EMBL" id="NNRN01000049">
    <property type="protein sequence ID" value="OYR28648.1"/>
    <property type="molecule type" value="Genomic_DNA"/>
</dbReference>
<reference evidence="1 2" key="1">
    <citation type="submission" date="2017-07" db="EMBL/GenBank/DDBJ databases">
        <title>Draft genome of Ochrobactrum lupini type strain LUP21.</title>
        <authorList>
            <person name="Krzyzanowska D.M."/>
            <person name="Jafra S."/>
        </authorList>
    </citation>
    <scope>NUCLEOTIDE SEQUENCE [LARGE SCALE GENOMIC DNA]</scope>
    <source>
        <strain evidence="1 2">LUP21</strain>
    </source>
</reference>
<comment type="caution">
    <text evidence="1">The sequence shown here is derived from an EMBL/GenBank/DDBJ whole genome shotgun (WGS) entry which is preliminary data.</text>
</comment>
<evidence type="ECO:0000313" key="1">
    <source>
        <dbReference type="EMBL" id="OYR28648.1"/>
    </source>
</evidence>
<protein>
    <submittedName>
        <fullName evidence="1">Uncharacterized protein</fullName>
    </submittedName>
</protein>
<organism evidence="1 2">
    <name type="scientific">Brucella lupini</name>
    <dbReference type="NCBI Taxonomy" id="255457"/>
    <lineage>
        <taxon>Bacteria</taxon>
        <taxon>Pseudomonadati</taxon>
        <taxon>Pseudomonadota</taxon>
        <taxon>Alphaproteobacteria</taxon>
        <taxon>Hyphomicrobiales</taxon>
        <taxon>Brucellaceae</taxon>
        <taxon>Brucella/Ochrobactrum group</taxon>
        <taxon>Brucella</taxon>
    </lineage>
</organism>
<evidence type="ECO:0000313" key="2">
    <source>
        <dbReference type="Proteomes" id="UP000216363"/>
    </source>
</evidence>
<proteinExistence type="predicted"/>
<gene>
    <name evidence="1" type="ORF">CES86_2804</name>
</gene>
<dbReference type="Proteomes" id="UP000216363">
    <property type="component" value="Unassembled WGS sequence"/>
</dbReference>
<name>A0A256GNS6_9HYPH</name>
<sequence length="51" mass="5953">MDTNIQISPLIQHDLIQMERDRALLRRHMQRPAALHFKIQIAASQFLATVD</sequence>